<feature type="chain" id="PRO_5004215081" evidence="1">
    <location>
        <begin position="26"/>
        <end position="155"/>
    </location>
</feature>
<organism evidence="2 3">
    <name type="scientific">Hahella chejuensis (strain KCTC 2396)</name>
    <dbReference type="NCBI Taxonomy" id="349521"/>
    <lineage>
        <taxon>Bacteria</taxon>
        <taxon>Pseudomonadati</taxon>
        <taxon>Pseudomonadota</taxon>
        <taxon>Gammaproteobacteria</taxon>
        <taxon>Oceanospirillales</taxon>
        <taxon>Hahellaceae</taxon>
        <taxon>Hahella</taxon>
    </lineage>
</organism>
<dbReference type="InterPro" id="IPR058248">
    <property type="entry name" value="Lxx211020-like"/>
</dbReference>
<evidence type="ECO:0000313" key="2">
    <source>
        <dbReference type="EMBL" id="ABC29804.1"/>
    </source>
</evidence>
<feature type="signal peptide" evidence="1">
    <location>
        <begin position="1"/>
        <end position="25"/>
    </location>
</feature>
<dbReference type="KEGG" id="hch:HCH_03038"/>
<dbReference type="Proteomes" id="UP000000238">
    <property type="component" value="Chromosome"/>
</dbReference>
<keyword evidence="3" id="KW-1185">Reference proteome</keyword>
<dbReference type="Pfam" id="PF04314">
    <property type="entry name" value="PCuAC"/>
    <property type="match status" value="1"/>
</dbReference>
<dbReference type="SUPFAM" id="SSF110087">
    <property type="entry name" value="DR1885-like metal-binding protein"/>
    <property type="match status" value="1"/>
</dbReference>
<dbReference type="eggNOG" id="COG2847">
    <property type="taxonomic scope" value="Bacteria"/>
</dbReference>
<gene>
    <name evidence="2" type="ordered locus">HCH_03038</name>
</gene>
<protein>
    <submittedName>
        <fullName evidence="2">Uncharacterized protein conserved in bacteria</fullName>
    </submittedName>
</protein>
<dbReference type="Gene3D" id="2.60.40.1890">
    <property type="entry name" value="PCu(A)C copper chaperone"/>
    <property type="match status" value="1"/>
</dbReference>
<dbReference type="InterPro" id="IPR036182">
    <property type="entry name" value="PCuAC_sf"/>
</dbReference>
<dbReference type="RefSeq" id="WP_011396873.1">
    <property type="nucleotide sequence ID" value="NC_007645.1"/>
</dbReference>
<dbReference type="PANTHER" id="PTHR36302:SF1">
    <property type="entry name" value="COPPER CHAPERONE PCU(A)C"/>
    <property type="match status" value="1"/>
</dbReference>
<dbReference type="InterPro" id="IPR007410">
    <property type="entry name" value="LpqE-like"/>
</dbReference>
<sequence>MMMKKSLIRALLTATLISSPVLASAQNEEAKAVETSDAWIRFTPGTTPMAGYFTLNNASDRTITITSAESADFGQVMMHQTINNNGQMSMQHMGEGLELKAGESLSFNPGGMHLMLMQRQRPLSPGDHVSVTLNLADGAPISVEFEVKPISYEGP</sequence>
<name>Q2SHS0_HAHCH</name>
<dbReference type="AlphaFoldDB" id="Q2SHS0"/>
<proteinExistence type="predicted"/>
<keyword evidence="1" id="KW-0732">Signal</keyword>
<dbReference type="OrthoDB" id="9796962at2"/>
<evidence type="ECO:0000256" key="1">
    <source>
        <dbReference type="SAM" id="SignalP"/>
    </source>
</evidence>
<dbReference type="EMBL" id="CP000155">
    <property type="protein sequence ID" value="ABC29804.1"/>
    <property type="molecule type" value="Genomic_DNA"/>
</dbReference>
<accession>Q2SHS0</accession>
<dbReference type="STRING" id="349521.HCH_03038"/>
<reference evidence="2 3" key="1">
    <citation type="journal article" date="2005" name="Nucleic Acids Res.">
        <title>Genomic blueprint of Hahella chejuensis, a marine microbe producing an algicidal agent.</title>
        <authorList>
            <person name="Jeong H."/>
            <person name="Yim J.H."/>
            <person name="Lee C."/>
            <person name="Choi S.-H."/>
            <person name="Park Y.K."/>
            <person name="Yoon S.H."/>
            <person name="Hur C.-G."/>
            <person name="Kang H.-Y."/>
            <person name="Kim D."/>
            <person name="Lee H.H."/>
            <person name="Park K.H."/>
            <person name="Park S.-H."/>
            <person name="Park H.-S."/>
            <person name="Lee H.K."/>
            <person name="Oh T.K."/>
            <person name="Kim J.F."/>
        </authorList>
    </citation>
    <scope>NUCLEOTIDE SEQUENCE [LARGE SCALE GENOMIC DNA]</scope>
    <source>
        <strain evidence="2 3">KCTC 2396</strain>
    </source>
</reference>
<dbReference type="PANTHER" id="PTHR36302">
    <property type="entry name" value="BLR7088 PROTEIN"/>
    <property type="match status" value="1"/>
</dbReference>
<evidence type="ECO:0000313" key="3">
    <source>
        <dbReference type="Proteomes" id="UP000000238"/>
    </source>
</evidence>
<dbReference type="HOGENOM" id="CLU_100939_1_3_6"/>